<proteinExistence type="predicted"/>
<evidence type="ECO:0000313" key="2">
    <source>
        <dbReference type="Proteomes" id="UP000324392"/>
    </source>
</evidence>
<accession>A0A455VMB9</accession>
<gene>
    <name evidence="1" type="ORF">SSYIS1_12240</name>
</gene>
<dbReference type="AlphaFoldDB" id="A0A455VMB9"/>
<organism evidence="1 2">
    <name type="scientific">Serratia symbiotica</name>
    <dbReference type="NCBI Taxonomy" id="138074"/>
    <lineage>
        <taxon>Bacteria</taxon>
        <taxon>Pseudomonadati</taxon>
        <taxon>Pseudomonadota</taxon>
        <taxon>Gammaproteobacteria</taxon>
        <taxon>Enterobacterales</taxon>
        <taxon>Yersiniaceae</taxon>
        <taxon>Serratia</taxon>
    </lineage>
</organism>
<dbReference type="EMBL" id="AP019531">
    <property type="protein sequence ID" value="BBI91818.1"/>
    <property type="molecule type" value="Genomic_DNA"/>
</dbReference>
<protein>
    <submittedName>
        <fullName evidence="1">Uncharacterized protein</fullName>
    </submittedName>
</protein>
<reference evidence="1 2" key="1">
    <citation type="submission" date="2019-03" db="EMBL/GenBank/DDBJ databases">
        <title>The genome sequence of Candidatus Serratia symbiotica strain IS.</title>
        <authorList>
            <person name="Nikoh N."/>
            <person name="Koga R."/>
            <person name="Oshima K."/>
            <person name="Hattori M."/>
            <person name="Fukatsu T."/>
        </authorList>
    </citation>
    <scope>NUCLEOTIDE SEQUENCE [LARGE SCALE GENOMIC DNA]</scope>
    <source>
        <strain evidence="1 2">IS</strain>
    </source>
</reference>
<dbReference type="Proteomes" id="UP000324392">
    <property type="component" value="Chromosome"/>
</dbReference>
<evidence type="ECO:0000313" key="1">
    <source>
        <dbReference type="EMBL" id="BBI91818.1"/>
    </source>
</evidence>
<sequence>MIYSFNSAKVRFIQQSQANLATDSEVIILPEHFSMAQDFFKGHFYF</sequence>
<name>A0A455VMB9_9GAMM</name>